<keyword evidence="3" id="KW-1185">Reference proteome</keyword>
<gene>
    <name evidence="2" type="ORF">NP493_498g00014</name>
</gene>
<reference evidence="2" key="1">
    <citation type="journal article" date="2023" name="Mol. Biol. Evol.">
        <title>Third-Generation Sequencing Reveals the Adaptive Role of the Epigenome in Three Deep-Sea Polychaetes.</title>
        <authorList>
            <person name="Perez M."/>
            <person name="Aroh O."/>
            <person name="Sun Y."/>
            <person name="Lan Y."/>
            <person name="Juniper S.K."/>
            <person name="Young C.R."/>
            <person name="Angers B."/>
            <person name="Qian P.Y."/>
        </authorList>
    </citation>
    <scope>NUCLEOTIDE SEQUENCE</scope>
    <source>
        <strain evidence="2">R07B-5</strain>
    </source>
</reference>
<sequence length="460" mass="52553">MTDCRHCRMGQLSSKRRRQDGEVTWQWRGAAGHHSGYPVDPIPYPGPERVYCFLDFMVSYQIMTNSVNLGPRPVTTSSQQCLGQLADCCQHGFRLNQFVKVPDLTTLTQEPDWACPHTYQAILSKTPDSSTEPQPVELKILKKIVSNKTLTPDEGTAAQQLLLAIDDETAQGGRLVCAQSVGYVRPTSGECLYGVSGVELFFEVPSLPPSTQTCEENARRRYKYHAAEVRNKYYTTREGFHNVHRIQCDTDFRGQLKVFLDQGWKLVDICYDTVTMPEVFKMKGRSLTVDTVWIFEKTVDRLADPRPHFEGVVLEYRHQVETRDGVEMPCRDWRPVIAGMGTLGWELATIVETPSVAQSALRSYSIKLLLIFQREIIASFERQRRLHDAQFPSFQQRHDMYDQIFGPPRAESLRRHEDVDRDRLPNGVVATGRADSFSTARGTRQTGPRSNTQPDEWQFR</sequence>
<dbReference type="Proteomes" id="UP001209878">
    <property type="component" value="Unassembled WGS sequence"/>
</dbReference>
<accession>A0AAD9NQR7</accession>
<proteinExistence type="predicted"/>
<feature type="compositionally biased region" description="Polar residues" evidence="1">
    <location>
        <begin position="436"/>
        <end position="460"/>
    </location>
</feature>
<feature type="compositionally biased region" description="Basic and acidic residues" evidence="1">
    <location>
        <begin position="411"/>
        <end position="424"/>
    </location>
</feature>
<organism evidence="2 3">
    <name type="scientific">Ridgeia piscesae</name>
    <name type="common">Tubeworm</name>
    <dbReference type="NCBI Taxonomy" id="27915"/>
    <lineage>
        <taxon>Eukaryota</taxon>
        <taxon>Metazoa</taxon>
        <taxon>Spiralia</taxon>
        <taxon>Lophotrochozoa</taxon>
        <taxon>Annelida</taxon>
        <taxon>Polychaeta</taxon>
        <taxon>Sedentaria</taxon>
        <taxon>Canalipalpata</taxon>
        <taxon>Sabellida</taxon>
        <taxon>Siboglinidae</taxon>
        <taxon>Ridgeia</taxon>
    </lineage>
</organism>
<evidence type="ECO:0000313" key="3">
    <source>
        <dbReference type="Proteomes" id="UP001209878"/>
    </source>
</evidence>
<evidence type="ECO:0000256" key="1">
    <source>
        <dbReference type="SAM" id="MobiDB-lite"/>
    </source>
</evidence>
<dbReference type="EMBL" id="JAODUO010000497">
    <property type="protein sequence ID" value="KAK2179317.1"/>
    <property type="molecule type" value="Genomic_DNA"/>
</dbReference>
<comment type="caution">
    <text evidence="2">The sequence shown here is derived from an EMBL/GenBank/DDBJ whole genome shotgun (WGS) entry which is preliminary data.</text>
</comment>
<evidence type="ECO:0000313" key="2">
    <source>
        <dbReference type="EMBL" id="KAK2179317.1"/>
    </source>
</evidence>
<name>A0AAD9NQR7_RIDPI</name>
<dbReference type="AlphaFoldDB" id="A0AAD9NQR7"/>
<protein>
    <submittedName>
        <fullName evidence="2">Uncharacterized protein</fullName>
    </submittedName>
</protein>
<feature type="region of interest" description="Disordered" evidence="1">
    <location>
        <begin position="411"/>
        <end position="460"/>
    </location>
</feature>